<dbReference type="SUPFAM" id="SSF51182">
    <property type="entry name" value="RmlC-like cupins"/>
    <property type="match status" value="1"/>
</dbReference>
<reference evidence="2 3" key="1">
    <citation type="submission" date="2022-07" db="EMBL/GenBank/DDBJ databases">
        <title>Mucilaginibacter sp. JC4.</title>
        <authorList>
            <person name="Le V."/>
            <person name="Ko S.-R."/>
            <person name="Ahn C.-Y."/>
            <person name="Oh H.-M."/>
        </authorList>
    </citation>
    <scope>NUCLEOTIDE SEQUENCE [LARGE SCALE GENOMIC DNA]</scope>
    <source>
        <strain evidence="2 3">JC4</strain>
    </source>
</reference>
<dbReference type="InterPro" id="IPR011051">
    <property type="entry name" value="RmlC_Cupin_sf"/>
</dbReference>
<keyword evidence="3" id="KW-1185">Reference proteome</keyword>
<dbReference type="PANTHER" id="PTHR36440">
    <property type="entry name" value="PUTATIVE (AFU_ORTHOLOGUE AFUA_8G07350)-RELATED"/>
    <property type="match status" value="1"/>
</dbReference>
<evidence type="ECO:0000313" key="2">
    <source>
        <dbReference type="EMBL" id="MCQ6956769.1"/>
    </source>
</evidence>
<comment type="caution">
    <text evidence="2">The sequence shown here is derived from an EMBL/GenBank/DDBJ whole genome shotgun (WGS) entry which is preliminary data.</text>
</comment>
<gene>
    <name evidence="2" type="ORF">NPE20_02310</name>
</gene>
<dbReference type="Gene3D" id="2.60.120.10">
    <property type="entry name" value="Jelly Rolls"/>
    <property type="match status" value="1"/>
</dbReference>
<dbReference type="RefSeq" id="WP_256536981.1">
    <property type="nucleotide sequence ID" value="NZ_JANHOH010000001.1"/>
</dbReference>
<dbReference type="EMBL" id="JANHOH010000001">
    <property type="protein sequence ID" value="MCQ6956769.1"/>
    <property type="molecule type" value="Genomic_DNA"/>
</dbReference>
<organism evidence="2 3">
    <name type="scientific">Mucilaginibacter aquariorum</name>
    <dbReference type="NCBI Taxonomy" id="2967225"/>
    <lineage>
        <taxon>Bacteria</taxon>
        <taxon>Pseudomonadati</taxon>
        <taxon>Bacteroidota</taxon>
        <taxon>Sphingobacteriia</taxon>
        <taxon>Sphingobacteriales</taxon>
        <taxon>Sphingobacteriaceae</taxon>
        <taxon>Mucilaginibacter</taxon>
    </lineage>
</organism>
<dbReference type="InterPro" id="IPR014710">
    <property type="entry name" value="RmlC-like_jellyroll"/>
</dbReference>
<accession>A0ABT1SWN9</accession>
<proteinExistence type="predicted"/>
<dbReference type="InterPro" id="IPR053146">
    <property type="entry name" value="QDO-like"/>
</dbReference>
<feature type="domain" description="Cupin type-2" evidence="1">
    <location>
        <begin position="43"/>
        <end position="112"/>
    </location>
</feature>
<evidence type="ECO:0000259" key="1">
    <source>
        <dbReference type="Pfam" id="PF07883"/>
    </source>
</evidence>
<dbReference type="Proteomes" id="UP001204376">
    <property type="component" value="Unassembled WGS sequence"/>
</dbReference>
<dbReference type="InterPro" id="IPR013096">
    <property type="entry name" value="Cupin_2"/>
</dbReference>
<protein>
    <submittedName>
        <fullName evidence="2">Cupin domain-containing protein</fullName>
    </submittedName>
</protein>
<sequence>MENSNNVLVATGPQDGDNLSVAGGIYRILVSGKQTNGEFAVIEMSVPAGGGPGPHAHAGFQESFYVIEGEVEVQTEDGKFIATKGSFVNIPLGGMVHCFKNKTDHLAKLLCTVVPAGLEEMFLEIGKPVKADEYIPPQPMDEATMKRFVAIAEKHGQKLFPPDYLD</sequence>
<dbReference type="PANTHER" id="PTHR36440:SF1">
    <property type="entry name" value="PUTATIVE (AFU_ORTHOLOGUE AFUA_8G07350)-RELATED"/>
    <property type="match status" value="1"/>
</dbReference>
<evidence type="ECO:0000313" key="3">
    <source>
        <dbReference type="Proteomes" id="UP001204376"/>
    </source>
</evidence>
<name>A0ABT1SWN9_9SPHI</name>
<dbReference type="Pfam" id="PF07883">
    <property type="entry name" value="Cupin_2"/>
    <property type="match status" value="1"/>
</dbReference>